<proteinExistence type="predicted"/>
<dbReference type="AlphaFoldDB" id="A0A9J7ANT0"/>
<dbReference type="Gene3D" id="1.20.1530.20">
    <property type="match status" value="1"/>
</dbReference>
<keyword evidence="1" id="KW-1133">Transmembrane helix</keyword>
<accession>A0A9J7ANT0</accession>
<keyword evidence="1" id="KW-0812">Transmembrane</keyword>
<feature type="transmembrane region" description="Helical" evidence="1">
    <location>
        <begin position="12"/>
        <end position="29"/>
    </location>
</feature>
<feature type="transmembrane region" description="Helical" evidence="1">
    <location>
        <begin position="65"/>
        <end position="88"/>
    </location>
</feature>
<feature type="transmembrane region" description="Helical" evidence="1">
    <location>
        <begin position="94"/>
        <end position="117"/>
    </location>
</feature>
<gene>
    <name evidence="2" type="ORF">NUH88_16905</name>
</gene>
<feature type="transmembrane region" description="Helical" evidence="1">
    <location>
        <begin position="220"/>
        <end position="246"/>
    </location>
</feature>
<dbReference type="EMBL" id="CP102480">
    <property type="protein sequence ID" value="UUX49072.1"/>
    <property type="molecule type" value="Genomic_DNA"/>
</dbReference>
<protein>
    <recommendedName>
        <fullName evidence="4">Na+-dependent transporter</fullName>
    </recommendedName>
</protein>
<dbReference type="InterPro" id="IPR038770">
    <property type="entry name" value="Na+/solute_symporter_sf"/>
</dbReference>
<feature type="transmembrane region" description="Helical" evidence="1">
    <location>
        <begin position="158"/>
        <end position="177"/>
    </location>
</feature>
<evidence type="ECO:0000313" key="2">
    <source>
        <dbReference type="EMBL" id="UUX49072.1"/>
    </source>
</evidence>
<evidence type="ECO:0008006" key="4">
    <source>
        <dbReference type="Google" id="ProtNLM"/>
    </source>
</evidence>
<dbReference type="RefSeq" id="WP_257767573.1">
    <property type="nucleotide sequence ID" value="NZ_CP102480.1"/>
</dbReference>
<dbReference type="KEGG" id="naci:NUH88_16905"/>
<organism evidence="2 3">
    <name type="scientific">Nisaea acidiphila</name>
    <dbReference type="NCBI Taxonomy" id="1862145"/>
    <lineage>
        <taxon>Bacteria</taxon>
        <taxon>Pseudomonadati</taxon>
        <taxon>Pseudomonadota</taxon>
        <taxon>Alphaproteobacteria</taxon>
        <taxon>Rhodospirillales</taxon>
        <taxon>Thalassobaculaceae</taxon>
        <taxon>Nisaea</taxon>
    </lineage>
</organism>
<evidence type="ECO:0000313" key="3">
    <source>
        <dbReference type="Proteomes" id="UP001060336"/>
    </source>
</evidence>
<feature type="transmembrane region" description="Helical" evidence="1">
    <location>
        <begin position="124"/>
        <end position="146"/>
    </location>
</feature>
<name>A0A9J7ANT0_9PROT</name>
<dbReference type="Proteomes" id="UP001060336">
    <property type="component" value="Chromosome"/>
</dbReference>
<evidence type="ECO:0000256" key="1">
    <source>
        <dbReference type="SAM" id="Phobius"/>
    </source>
</evidence>
<reference evidence="2" key="1">
    <citation type="submission" date="2022-08" db="EMBL/GenBank/DDBJ databases">
        <title>Nisaea acidiphila sp. nov., isolated from a marine algal debris and emended description of the genus Nisaea Urios et al. 2008.</title>
        <authorList>
            <person name="Kwon K."/>
        </authorList>
    </citation>
    <scope>NUCLEOTIDE SEQUENCE</scope>
    <source>
        <strain evidence="2">MEBiC11861</strain>
    </source>
</reference>
<keyword evidence="1" id="KW-0472">Membrane</keyword>
<sequence length="318" mass="34297">MRILQYLGRRAALVMALGVFIGLALPDLATVAKPLLAPTVIFMLTLAMTRTDASSLGRTSRRVGTNLIALLWLLVVTPCLFHFALTWMQVPEALAIPLLIWSGSPPLVTVPVIALIIGLDAAGALFLMIVSTFTFPFVLPGLLFWLTGLDVELGAGALTLRLGLMIAGCALVATVLRRKLGPSLLREKSALIDGIAVLLMLVFAVSVMDGVRAWLEKDPITVLLYTGAAFAASLALQLTGGLIFFWTDRENRLAIALCSGNRNMALFMAAAGSALGSEAFLFFAVAQFPIYILPVLLKPVYRFLSEKRLSPQTNQEKK</sequence>
<feature type="transmembrane region" description="Helical" evidence="1">
    <location>
        <begin position="189"/>
        <end position="208"/>
    </location>
</feature>
<keyword evidence="3" id="KW-1185">Reference proteome</keyword>
<feature type="transmembrane region" description="Helical" evidence="1">
    <location>
        <begin position="35"/>
        <end position="53"/>
    </location>
</feature>